<dbReference type="KEGG" id="amr:AM1_2855"/>
<sequence>MHGVVVAHIDAPFQKLDDEYPRPLPSLPKCLRHHRSEKAAMWCSEDFDQAFDNMA</sequence>
<gene>
    <name evidence="1" type="ordered locus">AM1_2855</name>
</gene>
<evidence type="ECO:0000313" key="1">
    <source>
        <dbReference type="EMBL" id="ABW27855.1"/>
    </source>
</evidence>
<keyword evidence="2" id="KW-1185">Reference proteome</keyword>
<evidence type="ECO:0000313" key="2">
    <source>
        <dbReference type="Proteomes" id="UP000000268"/>
    </source>
</evidence>
<dbReference type="Proteomes" id="UP000000268">
    <property type="component" value="Chromosome"/>
</dbReference>
<name>B0CAC0_ACAM1</name>
<reference evidence="1 2" key="1">
    <citation type="journal article" date="2008" name="Proc. Natl. Acad. Sci. U.S.A.">
        <title>Niche adaptation and genome expansion in the chlorophyll d-producing cyanobacterium Acaryochloris marina.</title>
        <authorList>
            <person name="Swingley W.D."/>
            <person name="Chen M."/>
            <person name="Cheung P.C."/>
            <person name="Conrad A.L."/>
            <person name="Dejesa L.C."/>
            <person name="Hao J."/>
            <person name="Honchak B.M."/>
            <person name="Karbach L.E."/>
            <person name="Kurdoglu A."/>
            <person name="Lahiri S."/>
            <person name="Mastrian S.D."/>
            <person name="Miyashita H."/>
            <person name="Page L."/>
            <person name="Ramakrishna P."/>
            <person name="Satoh S."/>
            <person name="Sattley W.M."/>
            <person name="Shimada Y."/>
            <person name="Taylor H.L."/>
            <person name="Tomo T."/>
            <person name="Tsuchiya T."/>
            <person name="Wang Z.T."/>
            <person name="Raymond J."/>
            <person name="Mimuro M."/>
            <person name="Blankenship R.E."/>
            <person name="Touchman J.W."/>
        </authorList>
    </citation>
    <scope>NUCLEOTIDE SEQUENCE [LARGE SCALE GENOMIC DNA]</scope>
    <source>
        <strain evidence="2">MBIC 11017</strain>
    </source>
</reference>
<accession>B0CAC0</accession>
<organism evidence="1 2">
    <name type="scientific">Acaryochloris marina (strain MBIC 11017)</name>
    <dbReference type="NCBI Taxonomy" id="329726"/>
    <lineage>
        <taxon>Bacteria</taxon>
        <taxon>Bacillati</taxon>
        <taxon>Cyanobacteriota</taxon>
        <taxon>Cyanophyceae</taxon>
        <taxon>Acaryochloridales</taxon>
        <taxon>Acaryochloridaceae</taxon>
        <taxon>Acaryochloris</taxon>
    </lineage>
</organism>
<dbReference type="AlphaFoldDB" id="B0CAC0"/>
<dbReference type="HOGENOM" id="CLU_3021195_0_0_3"/>
<dbReference type="STRING" id="329726.AM1_2855"/>
<dbReference type="EMBL" id="CP000828">
    <property type="protein sequence ID" value="ABW27855.1"/>
    <property type="molecule type" value="Genomic_DNA"/>
</dbReference>
<proteinExistence type="predicted"/>
<protein>
    <submittedName>
        <fullName evidence="1">Uncharacterized protein</fullName>
    </submittedName>
</protein>